<gene>
    <name evidence="1" type="ORF">DFR85_14535</name>
</gene>
<reference evidence="1 2" key="1">
    <citation type="submission" date="2018-05" db="EMBL/GenBank/DDBJ databases">
        <title>Complete Genome Sequences of Extremely Thermoacidophilic, Metal-Mobilizing Type-Strain Members of the Archaeal Family Sulfolobaceae: Acidianus brierleyi DSM-1651T, Acidianus sulfidivorans DSM-18786T, Metallosphaera hakonensis DSM-7519T, and Metallosphaera prunae DSM-10039T.</title>
        <authorList>
            <person name="Counts J.A."/>
            <person name="Kelly R.M."/>
        </authorList>
    </citation>
    <scope>NUCLEOTIDE SEQUENCE [LARGE SCALE GENOMIC DNA]</scope>
    <source>
        <strain evidence="1 2">DSM 1651</strain>
    </source>
</reference>
<protein>
    <submittedName>
        <fullName evidence="1">Uncharacterized protein</fullName>
    </submittedName>
</protein>
<name>A0A2U9IHV0_9CREN</name>
<organism evidence="1 2">
    <name type="scientific">Acidianus brierleyi</name>
    <dbReference type="NCBI Taxonomy" id="41673"/>
    <lineage>
        <taxon>Archaea</taxon>
        <taxon>Thermoproteota</taxon>
        <taxon>Thermoprotei</taxon>
        <taxon>Sulfolobales</taxon>
        <taxon>Sulfolobaceae</taxon>
        <taxon>Acidianus</taxon>
    </lineage>
</organism>
<proteinExistence type="predicted"/>
<accession>A0A2U9IHV0</accession>
<evidence type="ECO:0000313" key="2">
    <source>
        <dbReference type="Proteomes" id="UP000248044"/>
    </source>
</evidence>
<dbReference type="Proteomes" id="UP000248044">
    <property type="component" value="Chromosome"/>
</dbReference>
<dbReference type="EMBL" id="CP029289">
    <property type="protein sequence ID" value="AWR95623.1"/>
    <property type="molecule type" value="Genomic_DNA"/>
</dbReference>
<keyword evidence="2" id="KW-1185">Reference proteome</keyword>
<dbReference type="AlphaFoldDB" id="A0A2U9IHV0"/>
<sequence>MGRGKYALPSDLSTKLGLKHSAKNWIKKMKYDFRYLKVIRFNFIQIQILSFHKFTKFSIVHFNNKIFSKILVLPGH</sequence>
<evidence type="ECO:0000313" key="1">
    <source>
        <dbReference type="EMBL" id="AWR95623.1"/>
    </source>
</evidence>